<feature type="domain" description="HTH marR-type" evidence="4">
    <location>
        <begin position="13"/>
        <end position="142"/>
    </location>
</feature>
<dbReference type="SMART" id="SM00347">
    <property type="entry name" value="HTH_MARR"/>
    <property type="match status" value="1"/>
</dbReference>
<dbReference type="RefSeq" id="WP_224420702.1">
    <property type="nucleotide sequence ID" value="NZ_JAGXFD010000001.1"/>
</dbReference>
<evidence type="ECO:0000256" key="1">
    <source>
        <dbReference type="ARBA" id="ARBA00023015"/>
    </source>
</evidence>
<organism evidence="5 6">
    <name type="scientific">Modicisalibacter tunisiensis</name>
    <dbReference type="NCBI Taxonomy" id="390637"/>
    <lineage>
        <taxon>Bacteria</taxon>
        <taxon>Pseudomonadati</taxon>
        <taxon>Pseudomonadota</taxon>
        <taxon>Gammaproteobacteria</taxon>
        <taxon>Oceanospirillales</taxon>
        <taxon>Halomonadaceae</taxon>
        <taxon>Modicisalibacter</taxon>
    </lineage>
</organism>
<dbReference type="PANTHER" id="PTHR42756:SF1">
    <property type="entry name" value="TRANSCRIPTIONAL REPRESSOR OF EMRAB OPERON"/>
    <property type="match status" value="1"/>
</dbReference>
<keyword evidence="3" id="KW-0804">Transcription</keyword>
<comment type="caution">
    <text evidence="5">The sequence shown here is derived from an EMBL/GenBank/DDBJ whole genome shotgun (WGS) entry which is preliminary data.</text>
</comment>
<reference evidence="5 6" key="1">
    <citation type="submission" date="2021-05" db="EMBL/GenBank/DDBJ databases">
        <title>Petroleum and Energy Research Collection (APPE): ex situ preservation of microbial diversity associated with the oil industry and exploitation of its biotechnological potential.</title>
        <authorList>
            <person name="Paixao C.T.M."/>
            <person name="Gomes M.B."/>
            <person name="Oliveira V.M."/>
        </authorList>
    </citation>
    <scope>NUCLEOTIDE SEQUENCE [LARGE SCALE GENOMIC DNA]</scope>
    <source>
        <strain evidence="5 6">LIT2</strain>
    </source>
</reference>
<evidence type="ECO:0000313" key="6">
    <source>
        <dbReference type="Proteomes" id="UP001319883"/>
    </source>
</evidence>
<evidence type="ECO:0000256" key="3">
    <source>
        <dbReference type="ARBA" id="ARBA00023163"/>
    </source>
</evidence>
<dbReference type="InterPro" id="IPR000835">
    <property type="entry name" value="HTH_MarR-typ"/>
</dbReference>
<dbReference type="SUPFAM" id="SSF46785">
    <property type="entry name" value="Winged helix' DNA-binding domain"/>
    <property type="match status" value="1"/>
</dbReference>
<keyword evidence="2" id="KW-0238">DNA-binding</keyword>
<keyword evidence="1" id="KW-0805">Transcription regulation</keyword>
<accession>A0ABS7WZM4</accession>
<dbReference type="EMBL" id="JAGXFD010000001">
    <property type="protein sequence ID" value="MBZ9567594.1"/>
    <property type="molecule type" value="Genomic_DNA"/>
</dbReference>
<dbReference type="PANTHER" id="PTHR42756">
    <property type="entry name" value="TRANSCRIPTIONAL REGULATOR, MARR"/>
    <property type="match status" value="1"/>
</dbReference>
<dbReference type="Gene3D" id="1.10.10.10">
    <property type="entry name" value="Winged helix-like DNA-binding domain superfamily/Winged helix DNA-binding domain"/>
    <property type="match status" value="1"/>
</dbReference>
<dbReference type="Proteomes" id="UP001319883">
    <property type="component" value="Unassembled WGS sequence"/>
</dbReference>
<sequence length="156" mass="17354">MTESPLAEVNTLPGNLLRRCHQISVAIFLRQCEAFNLTQLQYVALSALEERGPLDQITLGGCTALDRNTIAVVVRKLEERGLVTRRRDPEDRRSKLVTLTAAGRELRRQAEAAVHATQEEILGPLSGEERDILCRLLQRMADTNNALSRVPIRSAG</sequence>
<dbReference type="PROSITE" id="PS50995">
    <property type="entry name" value="HTH_MARR_2"/>
    <property type="match status" value="1"/>
</dbReference>
<evidence type="ECO:0000313" key="5">
    <source>
        <dbReference type="EMBL" id="MBZ9567594.1"/>
    </source>
</evidence>
<protein>
    <submittedName>
        <fullName evidence="5">MarR family transcriptional regulator</fullName>
    </submittedName>
</protein>
<dbReference type="Pfam" id="PF01047">
    <property type="entry name" value="MarR"/>
    <property type="match status" value="1"/>
</dbReference>
<dbReference type="InterPro" id="IPR036388">
    <property type="entry name" value="WH-like_DNA-bd_sf"/>
</dbReference>
<evidence type="ECO:0000259" key="4">
    <source>
        <dbReference type="PROSITE" id="PS50995"/>
    </source>
</evidence>
<keyword evidence="6" id="KW-1185">Reference proteome</keyword>
<name>A0ABS7WZM4_9GAMM</name>
<dbReference type="InterPro" id="IPR036390">
    <property type="entry name" value="WH_DNA-bd_sf"/>
</dbReference>
<evidence type="ECO:0000256" key="2">
    <source>
        <dbReference type="ARBA" id="ARBA00023125"/>
    </source>
</evidence>
<proteinExistence type="predicted"/>
<gene>
    <name evidence="5" type="ORF">KGQ91_07855</name>
</gene>